<feature type="active site" description="Proton donor; for dehydratase activity" evidence="8">
    <location>
        <position position="2422"/>
    </location>
</feature>
<feature type="region of interest" description="Disordered" evidence="9">
    <location>
        <begin position="4678"/>
        <end position="4697"/>
    </location>
</feature>
<feature type="domain" description="PKS/mFAS DH" evidence="12">
    <location>
        <begin position="357"/>
        <end position="633"/>
    </location>
</feature>
<dbReference type="InterPro" id="IPR049552">
    <property type="entry name" value="PKS_DH_N"/>
</dbReference>
<feature type="region of interest" description="C-terminal hotdog fold" evidence="8">
    <location>
        <begin position="124"/>
        <end position="273"/>
    </location>
</feature>
<keyword evidence="14" id="KW-1185">Reference proteome</keyword>
<evidence type="ECO:0000256" key="3">
    <source>
        <dbReference type="ARBA" id="ARBA00022450"/>
    </source>
</evidence>
<dbReference type="InterPro" id="IPR036291">
    <property type="entry name" value="NAD(P)-bd_dom_sf"/>
</dbReference>
<reference evidence="13 14" key="1">
    <citation type="submission" date="2021-12" db="EMBL/GenBank/DDBJ databases">
        <title>Discovery of the Pendulisporaceae a myxobacterial family with distinct sporulation behavior and unique specialized metabolism.</title>
        <authorList>
            <person name="Garcia R."/>
            <person name="Popoff A."/>
            <person name="Bader C.D."/>
            <person name="Loehr J."/>
            <person name="Walesch S."/>
            <person name="Walt C."/>
            <person name="Boldt J."/>
            <person name="Bunk B."/>
            <person name="Haeckl F.J.F.P.J."/>
            <person name="Gunesch A.P."/>
            <person name="Birkelbach J."/>
            <person name="Nuebel U."/>
            <person name="Pietschmann T."/>
            <person name="Bach T."/>
            <person name="Mueller R."/>
        </authorList>
    </citation>
    <scope>NUCLEOTIDE SEQUENCE [LARGE SCALE GENOMIC DNA]</scope>
    <source>
        <strain evidence="13 14">MSr12523</strain>
    </source>
</reference>
<dbReference type="PROSITE" id="PS52004">
    <property type="entry name" value="KS3_2"/>
    <property type="match status" value="4"/>
</dbReference>
<dbReference type="Proteomes" id="UP001379533">
    <property type="component" value="Chromosome"/>
</dbReference>
<dbReference type="Gene3D" id="3.40.50.720">
    <property type="entry name" value="NAD(P)-binding Rossmann-like Domain"/>
    <property type="match status" value="1"/>
</dbReference>
<feature type="region of interest" description="C-terminal hotdog fold" evidence="8">
    <location>
        <begin position="3395"/>
        <end position="3543"/>
    </location>
</feature>
<dbReference type="InterPro" id="IPR049551">
    <property type="entry name" value="PKS_DH_C"/>
</dbReference>
<feature type="region of interest" description="C-terminal hotdog fold" evidence="8">
    <location>
        <begin position="496"/>
        <end position="633"/>
    </location>
</feature>
<dbReference type="InterPro" id="IPR042104">
    <property type="entry name" value="PKS_dehydratase_sf"/>
</dbReference>
<feature type="region of interest" description="N-terminal hotdog fold" evidence="8">
    <location>
        <begin position="1"/>
        <end position="109"/>
    </location>
</feature>
<dbReference type="InterPro" id="IPR014031">
    <property type="entry name" value="Ketoacyl_synth_C"/>
</dbReference>
<dbReference type="InterPro" id="IPR018201">
    <property type="entry name" value="Ketoacyl_synth_AS"/>
</dbReference>
<feature type="domain" description="Carrier" evidence="10">
    <location>
        <begin position="283"/>
        <end position="361"/>
    </location>
</feature>
<dbReference type="PROSITE" id="PS52019">
    <property type="entry name" value="PKS_MFAS_DH"/>
    <property type="match status" value="5"/>
</dbReference>
<dbReference type="SUPFAM" id="SSF51735">
    <property type="entry name" value="NAD(P)-binding Rossmann-fold domains"/>
    <property type="match status" value="1"/>
</dbReference>
<dbReference type="PROSITE" id="PS50075">
    <property type="entry name" value="CARRIER"/>
    <property type="match status" value="4"/>
</dbReference>
<dbReference type="EMBL" id="CP089982">
    <property type="protein sequence ID" value="WXA98502.1"/>
    <property type="molecule type" value="Genomic_DNA"/>
</dbReference>
<dbReference type="Pfam" id="PF00550">
    <property type="entry name" value="PP-binding"/>
    <property type="match status" value="4"/>
</dbReference>
<feature type="region of interest" description="N-terminal hotdog fold" evidence="8">
    <location>
        <begin position="357"/>
        <end position="481"/>
    </location>
</feature>
<evidence type="ECO:0000256" key="8">
    <source>
        <dbReference type="PROSITE-ProRule" id="PRU01363"/>
    </source>
</evidence>
<comment type="pathway">
    <text evidence="2">Antibiotic biosynthesis.</text>
</comment>
<dbReference type="InterPro" id="IPR020807">
    <property type="entry name" value="PKS_DH"/>
</dbReference>
<comment type="caution">
    <text evidence="8">Lacks conserved residue(s) required for the propagation of feature annotation.</text>
</comment>
<evidence type="ECO:0000313" key="13">
    <source>
        <dbReference type="EMBL" id="WXA98502.1"/>
    </source>
</evidence>
<feature type="region of interest" description="N-terminal hotdog fold" evidence="8">
    <location>
        <begin position="3260"/>
        <end position="3377"/>
    </location>
</feature>
<gene>
    <name evidence="13" type="ORF">LZC95_16885</name>
</gene>
<evidence type="ECO:0000256" key="6">
    <source>
        <dbReference type="ARBA" id="ARBA00022679"/>
    </source>
</evidence>
<name>A0ABZ2KII3_9BACT</name>
<proteinExistence type="predicted"/>
<feature type="domain" description="Ketosynthase family 3 (KS3)" evidence="11">
    <location>
        <begin position="1605"/>
        <end position="2039"/>
    </location>
</feature>
<dbReference type="SMART" id="SM00822">
    <property type="entry name" value="PKS_KR"/>
    <property type="match status" value="1"/>
</dbReference>
<sequence length="4728" mass="514711">MEEFLSLTLDNPVVRDHQVLDQHLLPGLAYIDLLYAVFRKYGHDFRSLELRNVSIYHPLAIAKDQTLLLHIRCTEHRADRWRIEIEGKLQSEASKRYLSAEMHQLDSPDFDESIDVGAIGHGECQAFSLDEMYAEYRKQELVHGPFMQARGRLVRTDEAIHIECALSEAARESAEHVMFHPALIDGSAVCGGLAMLAWLEPRRDGQLALPLVYESFRARELLQEHCVARIRRSSIREVQELRQCTLEFFDAAGRKVAELKNVTSKAIRDPGLIDGRRAQPAVADARPTVETFLRELLASRLRRPVQQIDRTARFYELGLQSSELLELAHAIEEKAGTSLSPTLFFEYVTIADLAAHLADLGHFSAAIETPKAALGTYVFRGEDPYLQDHLVLGEPALMGVTHPCLAVESYRERARNSGPVELRNIRFRGGPITLKKGESVTISVGFHPADRGSSFKVEYASATEGTKICCEGDFIGEATTAAGTVDVPSLLANARRLSQTDIDQIYRRTRDFTIGPLLRTAEAVWVVNESVQVIQVSVDHASAPSYALDPVALCSCYFYYSNDAAASRISVPLAIEKLVVHRPTPPRFYIVFRTRIHRADYVSFDAQLVSESGEVVASVVNASIKEVTHLGALVNASFDKEVVSRYGAAEEAVSDIAIIGLVGRYPQAKDIDQLWANLQAGRDAITEIPEARWDHRAYFDPEKGKPGKSYSKWGGFLEDVDQFDPLFFNISPRNAESLDPQIRLYLETVWELLESTGYGRQVLQTQFQGNVGLYVGSMSQQYRGFGLDISRESLAALSSSGDIANRVSNFFDLKGPSIAVDSMCSSSAMAIHMACSDLQRGECQMAIAGGVNLLIHPQRYVGLSQAQMVGSHPGNRSFAAGDGYLPAEGVGAVLLKPLHAAVRDGDSVWAVIKATCTNHSGRSSGYAVPDPNTQAALIERTLRKAGIDPRTISYVESAATGFTLADAVELTALKKAFAKFTSDADFCAMGSVKSHIGHAEAASGISQLTKLVLQMKHRTLIPALPVETVNPNLRFGGSPFHLLREVRSWKAETPRRALINSFGAGGSYVSLVVEEAHATRTPAQRAATGPQTIVLSAMDGEQLPLVAQRLLDYATSARDVALGDIAYTLLRREQLPARLAFVAASLDELRTRLSTYLESPSREELARSWMAGLEIPAEPPHDPGARIVALPTYPFQRRRYWMDPEPQKHPLLHREVSAREFASTFRGSEWFLEDHDRLFPAVAYLEMAKAAGEAAEGQKIAGIRNALWVSPKVIANGDAEMRIALSDEHNGCGYTVTSGQATHAQGLLVFEGSPDRPARPPALDIEALQLRCASRVDERTRNEVMGMPASYDKSWIESLAHSDQEALAKLQAPGEPEAGSGAFFLHPNLGNSALMAAIFLSLIQDGQRQWRFPYTLEAFWIYADIPRTAYVYARRSPGGASGGIGKYDIDVVDAGGECVVAFRGFTAVPGVYGAKEKEPSAEIAPEQSLRDRALHELTRMASGVIKLEASRLDPRAELARYGFDSMALTEFTNRLNKRYALELMPTVFFECSTFGALVDYLVKRHEPQLRAVHAKAEPNRRETVPKAVTPMARAERRIEAVASGNEPIAVVGMVGRFPGSPSVDDLWENIVANRDLIGEVPADRWDWQKYYGDPKSGPDKTLVKTGGFMADVDCFDPLFFGISPLEAQGMDPQLRLFIECAWACIEDAGYRPGSLSGSKTGVFIGVSTLDYKDLVHGLHGQGVTQGLFHFLVANRVSYLLDLHGPSEPIDTACSSSLVAIHRAAGCLRSGEIDAAVVGGVNVLASPDVTIGASQMGMLSEDGRCKTFDRGADGYGRGEGVAALFLKTLSRARADGDRIYGLVRGSAENHGGKATSPTAPNPLAQQELIVTAYTNAGIDVRTMGYIEAHGTGTVLGDPVELNGLKGAFAQLQAAQGITGAIEPHCGVGSLKTNIGHLEAAAGIAGVVKVLMMLRHGRIPGNPHLREPNPYLQLEGTPFYLVRETCAWPEMRDAQGRPVPRRAGVSSFGVGGANAHVVLEQYLEPERAHSHAPTASHPALIVLSAKNEDRLQAQAQQLLKAVSNEDFADADLTDLAYTLQVGREAMEQRLAFTAVTLEELRTKLTGYLEGPESDSVYRGEAKRNHGALAVIDLDEDMAQALGAWVEKGKHDKLLELWSQGLSFDWSRLYANAPTPRRIRLPTYPFARERYWIETAGRSRVSFTEKAIHPLVQRNTSSLREQRFSSTLRADAFFLSDHVVRGSHVLPGVCYLEMARAAVSASLDEGQVPLVLQDIVWVQPLAVADACEVHIALGGHDAGGIDFEIYTQREGEEVVHAQGRAVVREPEGAQLDLSALQSQCGPSLDIARAYEALSAIGIAYGPAHRGLTSLQAGTDADGRRFVMAQVKLPPSASAETYHLHPSVMDSALQASLGLWPLDETARPALPFGLERLDVHDRTPAEATVVVRPREASAGGLQKLDIDLCDASGRVCVHFAGFTLRGFESAPKETPRLGAVLTVQPAGIPAAQYLKQLLASTLKLEPSRIETDAPLERYGIDSVLALKLVNQLETVFGSLPKTLMFEYQSIDALAQYFIENHRDTLMPLLAVRTSAPAIPASKLAVASKRRRGRTTGAVPVRAVHAMEIAIIGVSGRYPQAYDLAAYWENLRDGKDCIVEIPPERWDHSVYFDPEKGKLGKSYSKWGGFIDGVDEFDPLFFNISPKEAQLMDPQERLFLQCVVQTLEDAGYTREALRRHRASGLDGNVGVFVGVMYEEYPLYGVQAQALGQPIALQGSPASIANRVSYFCNFHGPSMAVDTMCSSSLTAIHLACESLQHGGCELAIAGGVNASIHPNKYLHLAQGQFASSMGRCESFGQGGDGYVPGEGVGAVLLKPLHQAIADGDHVYAVIKGTSINHGGKTNGYTVPNPVAQAQVIARALQASGVEPRAVSYIEAHGTGTSLGDPIEIAGLAQAFGRFTKDTQFCAIGSAKSNIGHLESAAGIAGVTKVLLQMRHRMLVPSLHAEVLNPHIDFERTPFKVQQHLEPWQRPVVGTREYPRIAGISSFGAGGANAHVILEEYDAGEDPATRPVTPEHPALIVLSAKTDARLREQARQLLAHVERHPDHRLSNIAYTLQTGREAMEQRLAFTASNLDSLREKLIGYLDGALEKGRIEECFRGEVKTNKDALFGLSADEDIASLIRTWLEKGKYGKLLELWVKGLAFDWSQLYPDGTPRGIPLPAYPFARDRYWAEIPAIGRGMLTERVLHPLVHRNISSFDLQRFSSTFDGSESFLRDHRVQGSKVLPGVCYLEMARAAAAASLECDADTAWTLRNVVWMRPVVVDAACEVHIRLRMSEEGAIEFEVYSEGDVVHAQGQVVLEPRDNEVATARWVDLSAFRSRADRTLDVAQCYETFRAMGLDYGPAHRGLSALQAGTDADGRRFVLAQVALPSGVREMPEAQHCVLHPSVLDSALQALIGFSLADDAATGPRPALPFALHKLECLDRSPSPAWVLIRPSGAAWDIDVCDESGRVCVHLGGLAAREVSADAAGTLLLTRAWEAKPLATDIEKANYGEHWICLDPAYANLAPQLEARWPSIRWSIVPAEAAPEDRVAAAGEHVLAKVQGLLRERPKNPVLFQVLLSAKGEFLQALGGLLKTARQENPKLVGQVITLPEAADLDVVSSILDENRHDAAQGDTEIRYIAGAREVPHFRELQEPSGPIAGDVPWKDGGVYLITGGAGGLGRIMAREIARRVEDATIVLTGRSPLGDEKLAALRALGSAHIEYCALDVSDAHAVHECVRDIVRRHGSLDGIVHSAGVLRDAFLIQKSEEAFHEVLAPKVRGALHLDQATRDVALDFYILFSSVAGVFGNLGQSDYAMANAFLDRFAEKRVGQGRTLSIDWPLWAEGGMSADEATKDSMRERGYEVLSTEAGIEALYRAWRSRASQVVVLSGERRKLTALLGVKPAKAAKRPVVGHEPVVADQANQGEQGELLEKVQATLIEIVSRQLKMKLEDVDPEKQLGDLGFESVSLTAFGKSVDKVYGLETSPAIFFEYSTVRSFAEYLVAEHAAQLQAKHAIARPSVPSQARLPRSKVAPSVREHRSAPAQPANEPIAIIGVSGCFPGAPDLESFWDNLRDGKDSITEVPSSRWDWRAIYGAPSEEGNKTLIKWGGFIEGVEEFDPLFFNIAPREARSMDPQQRLLLTFAWKAIEDAGYSAQSLSGSKTGIFVGTASSGYAEMGVQSSASTEGYHSTSAIASIGPNRVSYLLNIHGPSEPVETACSSSLVAIHRAVRAMRAGECEMALAGGVNTMVTPWAHIILGKAGMLCEDGRCKTFSKDANGYVRGEGVGMLVLKNLSAAERDGDHIYALIRGSSENHGGRASSLTAPNPKAQADVIKSAMLEAGIDPRTVTYVETHGSGTPLGDPIEINGLKSAFTELSDGAAAQEGICGLGSVKTNVGHLEFAAGVAGVIKVLLQLRHRTLVKSLHCEEINPYIQLQGSPFYIVNATQPWPAKSDGEGRPLPRRAGVSSFGFGGVNAHVVLEEYVARAPAKSPRTITSEQPALLVLSARTKAQLLEQARQLAAHLAQRIEHRDGDLADIAYTLQVGREPLEHRWACSAVTIEEAHATLIRYVHGHTGDEELPELLQRWVQGASIDWPALYAESRPRRVSLPTYPFARDRYWLNDAKPQSPPQPPPSPTESDALSAVLDALLANEMDLHDAAEKAKQLLMEGVQ</sequence>
<dbReference type="Gene3D" id="1.10.1200.10">
    <property type="entry name" value="ACP-like"/>
    <property type="match status" value="4"/>
</dbReference>
<dbReference type="InterPro" id="IPR016039">
    <property type="entry name" value="Thiolase-like"/>
</dbReference>
<feature type="region of interest" description="C-terminal hotdog fold" evidence="8">
    <location>
        <begin position="2358"/>
        <end position="2505"/>
    </location>
</feature>
<dbReference type="InterPro" id="IPR020841">
    <property type="entry name" value="PKS_Beta-ketoAc_synthase_dom"/>
</dbReference>
<keyword evidence="6" id="KW-0808">Transferase</keyword>
<dbReference type="Pfam" id="PF00109">
    <property type="entry name" value="ketoacyl-synt"/>
    <property type="match status" value="4"/>
</dbReference>
<keyword evidence="4" id="KW-0963">Cytoplasm</keyword>
<evidence type="ECO:0000256" key="4">
    <source>
        <dbReference type="ARBA" id="ARBA00022490"/>
    </source>
</evidence>
<dbReference type="InterPro" id="IPR050091">
    <property type="entry name" value="PKS_NRPS_Biosynth_Enz"/>
</dbReference>
<dbReference type="InterPro" id="IPR057326">
    <property type="entry name" value="KR_dom"/>
</dbReference>
<dbReference type="Gene3D" id="1.10.1240.100">
    <property type="match status" value="4"/>
</dbReference>
<evidence type="ECO:0000256" key="2">
    <source>
        <dbReference type="ARBA" id="ARBA00004792"/>
    </source>
</evidence>
<dbReference type="Pfam" id="PF14765">
    <property type="entry name" value="PS-DH"/>
    <property type="match status" value="5"/>
</dbReference>
<feature type="compositionally biased region" description="Pro residues" evidence="9">
    <location>
        <begin position="4683"/>
        <end position="4692"/>
    </location>
</feature>
<feature type="domain" description="Ketosynthase family 3 (KS3)" evidence="11">
    <location>
        <begin position="2637"/>
        <end position="3072"/>
    </location>
</feature>
<dbReference type="Pfam" id="PF08659">
    <property type="entry name" value="KR"/>
    <property type="match status" value="1"/>
</dbReference>
<dbReference type="InterPro" id="IPR009081">
    <property type="entry name" value="PP-bd_ACP"/>
</dbReference>
<feature type="domain" description="Carrier" evidence="10">
    <location>
        <begin position="1488"/>
        <end position="1565"/>
    </location>
</feature>
<dbReference type="PANTHER" id="PTHR43775:SF37">
    <property type="entry name" value="SI:DKEY-61P9.11"/>
    <property type="match status" value="1"/>
</dbReference>
<dbReference type="CDD" id="cd00833">
    <property type="entry name" value="PKS"/>
    <property type="match status" value="4"/>
</dbReference>
<dbReference type="InterPro" id="IPR049900">
    <property type="entry name" value="PKS_mFAS_DH"/>
</dbReference>
<dbReference type="Gene3D" id="3.40.47.10">
    <property type="match status" value="4"/>
</dbReference>
<evidence type="ECO:0000259" key="11">
    <source>
        <dbReference type="PROSITE" id="PS52004"/>
    </source>
</evidence>
<feature type="domain" description="Ketosynthase family 3 (KS3)" evidence="11">
    <location>
        <begin position="4104"/>
        <end position="4538"/>
    </location>
</feature>
<dbReference type="SUPFAM" id="SSF47336">
    <property type="entry name" value="ACP-like"/>
    <property type="match status" value="4"/>
</dbReference>
<evidence type="ECO:0000259" key="12">
    <source>
        <dbReference type="PROSITE" id="PS52019"/>
    </source>
</evidence>
<evidence type="ECO:0000256" key="1">
    <source>
        <dbReference type="ARBA" id="ARBA00004496"/>
    </source>
</evidence>
<dbReference type="InterPro" id="IPR020806">
    <property type="entry name" value="PKS_PP-bd"/>
</dbReference>
<dbReference type="SUPFAM" id="SSF53901">
    <property type="entry name" value="Thiolase-like"/>
    <property type="match status" value="4"/>
</dbReference>
<accession>A0ABZ2KII3</accession>
<keyword evidence="3" id="KW-0596">Phosphopantetheine</keyword>
<feature type="active site" description="Proton acceptor; for dehydratase activity" evidence="8">
    <location>
        <position position="3289"/>
    </location>
</feature>
<dbReference type="PANTHER" id="PTHR43775">
    <property type="entry name" value="FATTY ACID SYNTHASE"/>
    <property type="match status" value="1"/>
</dbReference>
<feature type="domain" description="PKS/mFAS DH" evidence="12">
    <location>
        <begin position="2226"/>
        <end position="2505"/>
    </location>
</feature>
<dbReference type="Pfam" id="PF22336">
    <property type="entry name" value="RhiE-like_linker"/>
    <property type="match status" value="4"/>
</dbReference>
<dbReference type="SMART" id="SM00823">
    <property type="entry name" value="PKS_PP"/>
    <property type="match status" value="4"/>
</dbReference>
<dbReference type="CDD" id="cd08953">
    <property type="entry name" value="KR_2_SDR_x"/>
    <property type="match status" value="1"/>
</dbReference>
<feature type="domain" description="Ketosynthase family 3 (KS3)" evidence="11">
    <location>
        <begin position="653"/>
        <end position="1075"/>
    </location>
</feature>
<evidence type="ECO:0000313" key="14">
    <source>
        <dbReference type="Proteomes" id="UP001379533"/>
    </source>
</evidence>
<keyword evidence="5" id="KW-0597">Phosphoprotein</keyword>
<dbReference type="InterPro" id="IPR014030">
    <property type="entry name" value="Ketoacyl_synth_N"/>
</dbReference>
<comment type="subcellular location">
    <subcellularLocation>
        <location evidence="1">Cytoplasm</location>
    </subcellularLocation>
</comment>
<dbReference type="Gene3D" id="3.10.129.110">
    <property type="entry name" value="Polyketide synthase dehydratase"/>
    <property type="match status" value="5"/>
</dbReference>
<dbReference type="PROSITE" id="PS00012">
    <property type="entry name" value="PHOSPHOPANTETHEINE"/>
    <property type="match status" value="1"/>
</dbReference>
<organism evidence="13 14">
    <name type="scientific">Pendulispora brunnea</name>
    <dbReference type="NCBI Taxonomy" id="2905690"/>
    <lineage>
        <taxon>Bacteria</taxon>
        <taxon>Pseudomonadati</taxon>
        <taxon>Myxococcota</taxon>
        <taxon>Myxococcia</taxon>
        <taxon>Myxococcales</taxon>
        <taxon>Sorangiineae</taxon>
        <taxon>Pendulisporaceae</taxon>
        <taxon>Pendulispora</taxon>
    </lineage>
</organism>
<feature type="active site" description="Proton donor; for dehydratase activity" evidence="8">
    <location>
        <position position="3463"/>
    </location>
</feature>
<feature type="domain" description="PKS/mFAS DH" evidence="12">
    <location>
        <begin position="1193"/>
        <end position="1476"/>
    </location>
</feature>
<feature type="domain" description="PKS/mFAS DH" evidence="12">
    <location>
        <begin position="3260"/>
        <end position="3543"/>
    </location>
</feature>
<dbReference type="SMART" id="SM00825">
    <property type="entry name" value="PKS_KS"/>
    <property type="match status" value="4"/>
</dbReference>
<protein>
    <submittedName>
        <fullName evidence="13">SDR family NAD(P)-dependent oxidoreductase</fullName>
    </submittedName>
</protein>
<evidence type="ECO:0000256" key="7">
    <source>
        <dbReference type="ARBA" id="ARBA00022737"/>
    </source>
</evidence>
<feature type="domain" description="Carrier" evidence="10">
    <location>
        <begin position="3985"/>
        <end position="4062"/>
    </location>
</feature>
<feature type="region of interest" description="N-terminal hotdog fold" evidence="8">
    <location>
        <begin position="1193"/>
        <end position="1315"/>
    </location>
</feature>
<feature type="active site" description="Proton acceptor; for dehydratase activity" evidence="8">
    <location>
        <position position="2255"/>
    </location>
</feature>
<feature type="domain" description="PKS/mFAS DH" evidence="12">
    <location>
        <begin position="1"/>
        <end position="273"/>
    </location>
</feature>
<dbReference type="RefSeq" id="WP_394849111.1">
    <property type="nucleotide sequence ID" value="NZ_CP089982.1"/>
</dbReference>
<evidence type="ECO:0000256" key="9">
    <source>
        <dbReference type="SAM" id="MobiDB-lite"/>
    </source>
</evidence>
<feature type="region of interest" description="C-terminal hotdog fold" evidence="8">
    <location>
        <begin position="1333"/>
        <end position="1476"/>
    </location>
</feature>
<dbReference type="InterPro" id="IPR054514">
    <property type="entry name" value="RhiE-like_linker"/>
</dbReference>
<feature type="region of interest" description="Disordered" evidence="9">
    <location>
        <begin position="4078"/>
        <end position="4100"/>
    </location>
</feature>
<dbReference type="SMART" id="SM00826">
    <property type="entry name" value="PKS_DH"/>
    <property type="match status" value="3"/>
</dbReference>
<dbReference type="InterPro" id="IPR006162">
    <property type="entry name" value="Ppantetheine_attach_site"/>
</dbReference>
<keyword evidence="7" id="KW-0677">Repeat</keyword>
<dbReference type="InterPro" id="IPR013968">
    <property type="entry name" value="PKS_KR"/>
</dbReference>
<dbReference type="InterPro" id="IPR036736">
    <property type="entry name" value="ACP-like_sf"/>
</dbReference>
<feature type="domain" description="Carrier" evidence="10">
    <location>
        <begin position="2520"/>
        <end position="2593"/>
    </location>
</feature>
<feature type="active site" description="Proton donor; for dehydratase activity" evidence="8">
    <location>
        <position position="185"/>
    </location>
</feature>
<feature type="region of interest" description="N-terminal hotdog fold" evidence="8">
    <location>
        <begin position="2226"/>
        <end position="2345"/>
    </location>
</feature>
<evidence type="ECO:0000256" key="5">
    <source>
        <dbReference type="ARBA" id="ARBA00022553"/>
    </source>
</evidence>
<dbReference type="Pfam" id="PF21089">
    <property type="entry name" value="PKS_DH_N"/>
    <property type="match status" value="4"/>
</dbReference>
<dbReference type="SMART" id="SM01294">
    <property type="entry name" value="PKS_PP_betabranch"/>
    <property type="match status" value="1"/>
</dbReference>
<evidence type="ECO:0000259" key="10">
    <source>
        <dbReference type="PROSITE" id="PS50075"/>
    </source>
</evidence>
<feature type="active site" description="Proton acceptor; for dehydratase activity" evidence="8">
    <location>
        <position position="17"/>
    </location>
</feature>
<dbReference type="Pfam" id="PF02801">
    <property type="entry name" value="Ketoacyl-synt_C"/>
    <property type="match status" value="4"/>
</dbReference>
<dbReference type="PROSITE" id="PS00606">
    <property type="entry name" value="KS3_1"/>
    <property type="match status" value="2"/>
</dbReference>